<protein>
    <recommendedName>
        <fullName evidence="2">Metallo-beta-lactamase domain-containing protein</fullName>
    </recommendedName>
</protein>
<evidence type="ECO:0008006" key="2">
    <source>
        <dbReference type="Google" id="ProtNLM"/>
    </source>
</evidence>
<name>A0A1J5PA39_9ZZZZ</name>
<dbReference type="InterPro" id="IPR036866">
    <property type="entry name" value="RibonucZ/Hydroxyglut_hydro"/>
</dbReference>
<dbReference type="SUPFAM" id="SSF56281">
    <property type="entry name" value="Metallo-hydrolase/oxidoreductase"/>
    <property type="match status" value="1"/>
</dbReference>
<comment type="caution">
    <text evidence="1">The sequence shown here is derived from an EMBL/GenBank/DDBJ whole genome shotgun (WGS) entry which is preliminary data.</text>
</comment>
<accession>A0A1J5PA39</accession>
<gene>
    <name evidence="1" type="ORF">GALL_503400</name>
</gene>
<sequence length="172" mass="19009">MNAPLNVIAPTLTLRSLQQWVSTDSQIEWIEAVPFRPIALGDYVVVPLLANHEAFGESGILPLVTDGDSFVLWATDTGPLPDETIRALRNHPLDLVFLDQTWGEMPGPHSDHLNLNSFGGAIEELKSCGAITQKTHIAPIHMSHRNPPTQVLRERITRLGARLPFDGDVIRL</sequence>
<organism evidence="1">
    <name type="scientific">mine drainage metagenome</name>
    <dbReference type="NCBI Taxonomy" id="410659"/>
    <lineage>
        <taxon>unclassified sequences</taxon>
        <taxon>metagenomes</taxon>
        <taxon>ecological metagenomes</taxon>
    </lineage>
</organism>
<proteinExistence type="predicted"/>
<dbReference type="Gene3D" id="3.60.15.10">
    <property type="entry name" value="Ribonuclease Z/Hydroxyacylglutathione hydrolase-like"/>
    <property type="match status" value="1"/>
</dbReference>
<reference evidence="1" key="1">
    <citation type="submission" date="2016-10" db="EMBL/GenBank/DDBJ databases">
        <title>Sequence of Gallionella enrichment culture.</title>
        <authorList>
            <person name="Poehlein A."/>
            <person name="Muehling M."/>
            <person name="Daniel R."/>
        </authorList>
    </citation>
    <scope>NUCLEOTIDE SEQUENCE</scope>
</reference>
<dbReference type="EMBL" id="MLJW01005523">
    <property type="protein sequence ID" value="OIQ68074.1"/>
    <property type="molecule type" value="Genomic_DNA"/>
</dbReference>
<dbReference type="AlphaFoldDB" id="A0A1J5PA39"/>
<evidence type="ECO:0000313" key="1">
    <source>
        <dbReference type="EMBL" id="OIQ68074.1"/>
    </source>
</evidence>